<comment type="caution">
    <text evidence="9">The sequence shown here is derived from an EMBL/GenBank/DDBJ whole genome shotgun (WGS) entry which is preliminary data.</text>
</comment>
<evidence type="ECO:0000256" key="6">
    <source>
        <dbReference type="ARBA" id="ARBA00023187"/>
    </source>
</evidence>
<name>A0A9P8E9A2_AURME</name>
<keyword evidence="5" id="KW-0862">Zinc</keyword>
<evidence type="ECO:0000256" key="1">
    <source>
        <dbReference type="ARBA" id="ARBA00004123"/>
    </source>
</evidence>
<evidence type="ECO:0000256" key="7">
    <source>
        <dbReference type="ARBA" id="ARBA00023242"/>
    </source>
</evidence>
<evidence type="ECO:0000313" key="9">
    <source>
        <dbReference type="EMBL" id="KAG9683623.1"/>
    </source>
</evidence>
<evidence type="ECO:0000256" key="2">
    <source>
        <dbReference type="ARBA" id="ARBA00022664"/>
    </source>
</evidence>
<reference evidence="9" key="1">
    <citation type="journal article" date="2021" name="J Fungi (Basel)">
        <title>Virulence traits and population genomics of the black yeast Aureobasidium melanogenum.</title>
        <authorList>
            <person name="Cernosa A."/>
            <person name="Sun X."/>
            <person name="Gostincar C."/>
            <person name="Fang C."/>
            <person name="Gunde-Cimerman N."/>
            <person name="Song Z."/>
        </authorList>
    </citation>
    <scope>NUCLEOTIDE SEQUENCE</scope>
    <source>
        <strain evidence="9">EXF-9911</strain>
    </source>
</reference>
<evidence type="ECO:0000313" key="10">
    <source>
        <dbReference type="Proteomes" id="UP000779574"/>
    </source>
</evidence>
<dbReference type="PANTHER" id="PTHR12111">
    <property type="entry name" value="SPLICING FACTOR YJU2"/>
    <property type="match status" value="1"/>
</dbReference>
<dbReference type="GO" id="GO:0030170">
    <property type="term" value="F:pyridoxal phosphate binding"/>
    <property type="evidence" value="ECO:0007669"/>
    <property type="project" value="InterPro"/>
</dbReference>
<gene>
    <name evidence="9" type="ORF">KCU76_g12969</name>
</gene>
<keyword evidence="4" id="KW-0747">Spliceosome</keyword>
<keyword evidence="2" id="KW-0507">mRNA processing</keyword>
<dbReference type="InterPro" id="IPR005303">
    <property type="entry name" value="MOCOS_middle"/>
</dbReference>
<dbReference type="InterPro" id="IPR043701">
    <property type="entry name" value="Yju2"/>
</dbReference>
<keyword evidence="7" id="KW-0539">Nucleus</keyword>
<feature type="domain" description="MOSC" evidence="8">
    <location>
        <begin position="165"/>
        <end position="325"/>
    </location>
</feature>
<keyword evidence="6" id="KW-0508">mRNA splicing</keyword>
<feature type="non-terminal residue" evidence="9">
    <location>
        <position position="1"/>
    </location>
</feature>
<evidence type="ECO:0000259" key="8">
    <source>
        <dbReference type="PROSITE" id="PS51340"/>
    </source>
</evidence>
<dbReference type="InterPro" id="IPR011037">
    <property type="entry name" value="Pyrv_Knase-like_insert_dom_sf"/>
</dbReference>
<dbReference type="PROSITE" id="PS51340">
    <property type="entry name" value="MOSC"/>
    <property type="match status" value="1"/>
</dbReference>
<dbReference type="InterPro" id="IPR005302">
    <property type="entry name" value="MoCF_Sase_C"/>
</dbReference>
<comment type="subcellular location">
    <subcellularLocation>
        <location evidence="1">Nucleus</location>
    </subcellularLocation>
</comment>
<dbReference type="Pfam" id="PF04502">
    <property type="entry name" value="Saf4_Yju2"/>
    <property type="match status" value="1"/>
</dbReference>
<reference evidence="9" key="2">
    <citation type="submission" date="2021-08" db="EMBL/GenBank/DDBJ databases">
        <authorList>
            <person name="Gostincar C."/>
            <person name="Sun X."/>
            <person name="Song Z."/>
            <person name="Gunde-Cimerman N."/>
        </authorList>
    </citation>
    <scope>NUCLEOTIDE SEQUENCE</scope>
    <source>
        <strain evidence="9">EXF-9911</strain>
    </source>
</reference>
<accession>A0A9P8E9A2</accession>
<dbReference type="PANTHER" id="PTHR12111:SF1">
    <property type="entry name" value="SPLICING FACTOR YJU2"/>
    <property type="match status" value="1"/>
</dbReference>
<dbReference type="Pfam" id="PF03473">
    <property type="entry name" value="MOSC"/>
    <property type="match status" value="1"/>
</dbReference>
<dbReference type="InterPro" id="IPR007590">
    <property type="entry name" value="Saf4/Yju2"/>
</dbReference>
<organism evidence="9 10">
    <name type="scientific">Aureobasidium melanogenum</name>
    <name type="common">Aureobasidium pullulans var. melanogenum</name>
    <dbReference type="NCBI Taxonomy" id="46634"/>
    <lineage>
        <taxon>Eukaryota</taxon>
        <taxon>Fungi</taxon>
        <taxon>Dikarya</taxon>
        <taxon>Ascomycota</taxon>
        <taxon>Pezizomycotina</taxon>
        <taxon>Dothideomycetes</taxon>
        <taxon>Dothideomycetidae</taxon>
        <taxon>Dothideales</taxon>
        <taxon>Saccotheciaceae</taxon>
        <taxon>Aureobasidium</taxon>
    </lineage>
</organism>
<dbReference type="SUPFAM" id="SSF50800">
    <property type="entry name" value="PK beta-barrel domain-like"/>
    <property type="match status" value="1"/>
</dbReference>
<sequence>MHISRIFVYPIKSARPYEPSAAEVTRHGFTYDRRFMILQVQPDGSLKNMHIAEYPELSLLFADIRFAQDQDAANASIHLTWRPPHGESKDLDIPLVPNTTSLEKIHVTMHSSPTDAYKMDDQYNKWLSACLGYEVVLAYLGEHERPVLMTTHQKKNQPQTGGWLSSITSKLPTSLGAIVSGETQADDKITFADCAPFLVVNETSLRDVSRRLPDDEEMDISKFRPNIIVSGAESSWEEDYWSELQTSSNVKLHLVQNCVRCVSLNVDYATGKPGEGESGKILKKLQSDRRVDKGAKYSPVFGRYAFLGKGDEGKSLSIGDEVTITQRNAERTTLDWPGIERKVISKYYPPDFDPSKITRQRKTQSSAAKLESVRLSSPFSMRCNRCGEFIYKGRKFNASKQMTDEHYLNIPIIRLFIRCTTCSSEIAFDTDFKNGDYKDTSGSTRNFEPWRNVKHTQETEDEVEKDTLTCLEAKAMDAKTEMAVADALDETMMQNARREIRVRSYTGRNGQAAVEDNVQDEEATRKAFGDNAGELVRRLPDEDVGAGEHAKALVYPVSEFQRHKRRKKDYGAALGIKRNNTA</sequence>
<dbReference type="SUPFAM" id="SSF141673">
    <property type="entry name" value="MOSC N-terminal domain-like"/>
    <property type="match status" value="1"/>
</dbReference>
<keyword evidence="3" id="KW-0479">Metal-binding</keyword>
<dbReference type="GO" id="GO:0071006">
    <property type="term" value="C:U2-type catalytic step 1 spliceosome"/>
    <property type="evidence" value="ECO:0007669"/>
    <property type="project" value="TreeGrafter"/>
</dbReference>
<dbReference type="GO" id="GO:0030151">
    <property type="term" value="F:molybdenum ion binding"/>
    <property type="evidence" value="ECO:0007669"/>
    <property type="project" value="InterPro"/>
</dbReference>
<evidence type="ECO:0000256" key="5">
    <source>
        <dbReference type="ARBA" id="ARBA00022833"/>
    </source>
</evidence>
<evidence type="ECO:0000256" key="3">
    <source>
        <dbReference type="ARBA" id="ARBA00022723"/>
    </source>
</evidence>
<evidence type="ECO:0000256" key="4">
    <source>
        <dbReference type="ARBA" id="ARBA00022728"/>
    </source>
</evidence>
<dbReference type="Pfam" id="PF03476">
    <property type="entry name" value="MOSC_N"/>
    <property type="match status" value="1"/>
</dbReference>
<dbReference type="AlphaFoldDB" id="A0A9P8E9A2"/>
<dbReference type="HAMAP" id="MF_03226">
    <property type="entry name" value="YJU2"/>
    <property type="match status" value="1"/>
</dbReference>
<dbReference type="OrthoDB" id="17255at2759"/>
<dbReference type="EMBL" id="JAHFXF010000698">
    <property type="protein sequence ID" value="KAG9683623.1"/>
    <property type="molecule type" value="Genomic_DNA"/>
</dbReference>
<proteinExistence type="inferred from homology"/>
<dbReference type="GO" id="GO:0000398">
    <property type="term" value="P:mRNA splicing, via spliceosome"/>
    <property type="evidence" value="ECO:0007669"/>
    <property type="project" value="InterPro"/>
</dbReference>
<dbReference type="Proteomes" id="UP000779574">
    <property type="component" value="Unassembled WGS sequence"/>
</dbReference>
<dbReference type="GO" id="GO:0003824">
    <property type="term" value="F:catalytic activity"/>
    <property type="evidence" value="ECO:0007669"/>
    <property type="project" value="InterPro"/>
</dbReference>
<protein>
    <submittedName>
        <fullName evidence="9">MOSC domain-containing protein</fullName>
    </submittedName>
</protein>